<dbReference type="Gene3D" id="2.70.40.10">
    <property type="match status" value="1"/>
</dbReference>
<gene>
    <name evidence="2" type="primary">KP06_gp34</name>
</gene>
<proteinExistence type="predicted"/>
<organism evidence="2 3">
    <name type="scientific">Carjivirus communis</name>
    <dbReference type="NCBI Taxonomy" id="2955582"/>
    <lineage>
        <taxon>Viruses</taxon>
        <taxon>Duplodnaviria</taxon>
        <taxon>Heunggongvirae</taxon>
        <taxon>Uroviricota</taxon>
        <taxon>Caudoviricetes</taxon>
        <taxon>Crassvirales</taxon>
        <taxon>Intestiviridae</taxon>
        <taxon>Crudevirinae</taxon>
        <taxon>Carjivirus</taxon>
    </lineage>
</organism>
<dbReference type="InterPro" id="IPR008181">
    <property type="entry name" value="dUTPase"/>
</dbReference>
<dbReference type="SUPFAM" id="SSF51283">
    <property type="entry name" value="dUTPase-like"/>
    <property type="match status" value="1"/>
</dbReference>
<evidence type="ECO:0000313" key="2">
    <source>
        <dbReference type="EMBL" id="DAB41553.1"/>
    </source>
</evidence>
<dbReference type="Proteomes" id="UP001097704">
    <property type="component" value="Segment"/>
</dbReference>
<dbReference type="KEGG" id="vg:75576102"/>
<keyword evidence="3" id="KW-1185">Reference proteome</keyword>
<dbReference type="InterPro" id="IPR036157">
    <property type="entry name" value="dUTPase-like_sf"/>
</dbReference>
<protein>
    <submittedName>
        <fullName evidence="2">Dut dUTPase</fullName>
    </submittedName>
</protein>
<dbReference type="GO" id="GO:0006226">
    <property type="term" value="P:dUMP biosynthetic process"/>
    <property type="evidence" value="ECO:0007669"/>
    <property type="project" value="InterPro"/>
</dbReference>
<dbReference type="EMBL" id="BK010471">
    <property type="protein sequence ID" value="DAB41553.1"/>
    <property type="molecule type" value="Genomic_DNA"/>
</dbReference>
<sequence>MEVKVFKLKEIKLLSGDVVDVKKCCMVQPILPTYGKEGDACMDIYPICYEYDVDKDRFIYHTGLAFNIGNDANGEPNEMSLRPRSNLTKSDFYMPNAPGTLDMGYRGELLIIFKNRTSRDLVHAVSTLAEIVDKLREHMHLPDSMIGNARLKLNKVRTTVTNILDKLYTPPYNCDGEDRCCQLIINSAERISWKEVESIEELGESERGNKGFGEGTGGGAKA</sequence>
<dbReference type="GO" id="GO:0000287">
    <property type="term" value="F:magnesium ion binding"/>
    <property type="evidence" value="ECO:0007669"/>
    <property type="project" value="InterPro"/>
</dbReference>
<dbReference type="GeneID" id="75576102"/>
<feature type="compositionally biased region" description="Gly residues" evidence="1">
    <location>
        <begin position="210"/>
        <end position="222"/>
    </location>
</feature>
<dbReference type="PANTHER" id="PTHR11241:SF0">
    <property type="entry name" value="DEOXYURIDINE 5'-TRIPHOSPHATE NUCLEOTIDOHYDROLASE"/>
    <property type="match status" value="1"/>
</dbReference>
<evidence type="ECO:0000313" key="3">
    <source>
        <dbReference type="Proteomes" id="UP001097704"/>
    </source>
</evidence>
<feature type="region of interest" description="Disordered" evidence="1">
    <location>
        <begin position="202"/>
        <end position="222"/>
    </location>
</feature>
<accession>A0A348JCQ8</accession>
<reference evidence="2 3" key="1">
    <citation type="journal article" date="2014" name="Nat. Commun.">
        <title>A highly abundant bacteriophage discovered in the unknown sequences of human faecal metagenomes.</title>
        <authorList>
            <person name="Dutilh B.E."/>
            <person name="Cassman N."/>
            <person name="McNair K."/>
            <person name="Sanchez S.E."/>
            <person name="Silva G.G."/>
            <person name="Boling L."/>
            <person name="Barr J.J."/>
            <person name="Speth D.R."/>
            <person name="Seguritan V."/>
            <person name="Aziz R.K."/>
            <person name="Felts B."/>
            <person name="Dinsdale E.A."/>
            <person name="Mokili J.L."/>
            <person name="Edwards R.A."/>
        </authorList>
    </citation>
    <scope>NUCLEOTIDE SEQUENCE [LARGE SCALE GENOMIC DNA]</scope>
</reference>
<dbReference type="GO" id="GO:0046081">
    <property type="term" value="P:dUTP catabolic process"/>
    <property type="evidence" value="ECO:0007669"/>
    <property type="project" value="InterPro"/>
</dbReference>
<evidence type="ECO:0000256" key="1">
    <source>
        <dbReference type="SAM" id="MobiDB-lite"/>
    </source>
</evidence>
<dbReference type="GO" id="GO:0004170">
    <property type="term" value="F:dUTP diphosphatase activity"/>
    <property type="evidence" value="ECO:0007669"/>
    <property type="project" value="InterPro"/>
</dbReference>
<dbReference type="PANTHER" id="PTHR11241">
    <property type="entry name" value="DEOXYURIDINE 5'-TRIPHOSPHATE NUCLEOTIDOHYDROLASE"/>
    <property type="match status" value="1"/>
</dbReference>
<dbReference type="RefSeq" id="YP_010509440.1">
    <property type="nucleotide sequence ID" value="NC_067194.1"/>
</dbReference>
<name>A0A348JCQ8_9CAUD</name>